<proteinExistence type="predicted"/>
<dbReference type="InterPro" id="IPR000073">
    <property type="entry name" value="AB_hydrolase_1"/>
</dbReference>
<feature type="domain" description="AB hydrolase-1" evidence="1">
    <location>
        <begin position="44"/>
        <end position="241"/>
    </location>
</feature>
<dbReference type="RefSeq" id="WP_089673453.1">
    <property type="nucleotide sequence ID" value="NZ_CP024845.1"/>
</dbReference>
<dbReference type="InterPro" id="IPR029058">
    <property type="entry name" value="AB_hydrolase_fold"/>
</dbReference>
<evidence type="ECO:0000313" key="3">
    <source>
        <dbReference type="Proteomes" id="UP000198888"/>
    </source>
</evidence>
<keyword evidence="3" id="KW-1185">Reference proteome</keyword>
<evidence type="ECO:0000259" key="1">
    <source>
        <dbReference type="Pfam" id="PF00561"/>
    </source>
</evidence>
<dbReference type="OrthoDB" id="247398at2157"/>
<dbReference type="Pfam" id="PF00561">
    <property type="entry name" value="Abhydrolase_1"/>
    <property type="match status" value="1"/>
</dbReference>
<gene>
    <name evidence="2" type="ORF">SAMN05444271_13015</name>
</gene>
<reference evidence="2 3" key="1">
    <citation type="submission" date="2016-10" db="EMBL/GenBank/DDBJ databases">
        <authorList>
            <person name="de Groot N.N."/>
        </authorList>
    </citation>
    <scope>NUCLEOTIDE SEQUENCE [LARGE SCALE GENOMIC DNA]</scope>
    <source>
        <strain evidence="2 3">DSM 22187</strain>
    </source>
</reference>
<dbReference type="Proteomes" id="UP000198888">
    <property type="component" value="Unassembled WGS sequence"/>
</dbReference>
<dbReference type="EMBL" id="FNYR01000030">
    <property type="protein sequence ID" value="SEJ19955.1"/>
    <property type="molecule type" value="Genomic_DNA"/>
</dbReference>
<dbReference type="STRING" id="1073996.SAMN05444271_13015"/>
<dbReference type="AlphaFoldDB" id="A0A1H6X5V9"/>
<protein>
    <submittedName>
        <fullName evidence="2">Pimeloyl-ACP methyl ester carboxylesterase</fullName>
    </submittedName>
</protein>
<accession>A0A1H6X5V9</accession>
<dbReference type="SUPFAM" id="SSF53474">
    <property type="entry name" value="alpha/beta-Hydrolases"/>
    <property type="match status" value="1"/>
</dbReference>
<dbReference type="KEGG" id="hae:halTADL_2447"/>
<evidence type="ECO:0000313" key="2">
    <source>
        <dbReference type="EMBL" id="SEJ19955.1"/>
    </source>
</evidence>
<name>A0A1H6X5V9_9EURY</name>
<dbReference type="PANTHER" id="PTHR43433:SF1">
    <property type="entry name" value="BLL5160 PROTEIN"/>
    <property type="match status" value="1"/>
</dbReference>
<organism evidence="2 3">
    <name type="scientific">Halohasta litchfieldiae</name>
    <dbReference type="NCBI Taxonomy" id="1073996"/>
    <lineage>
        <taxon>Archaea</taxon>
        <taxon>Methanobacteriati</taxon>
        <taxon>Methanobacteriota</taxon>
        <taxon>Stenosarchaea group</taxon>
        <taxon>Halobacteria</taxon>
        <taxon>Halobacteriales</taxon>
        <taxon>Haloferacaceae</taxon>
        <taxon>Halohasta</taxon>
    </lineage>
</organism>
<dbReference type="Gene3D" id="3.40.50.1820">
    <property type="entry name" value="alpha/beta hydrolase"/>
    <property type="match status" value="1"/>
</dbReference>
<sequence>MTYADSDGCSIYYDVDAAAPDAETVVFVGDLALGAWQWGWQYNALAGLFETIVYDHRGCGRSDSPDGPYSMADLVDDLEAVLVDANVRRAHLVGCGLGGCVALAAARHTSRAESLTLIGTPASGEAFDPSDIRADPADTNGLRASTTALLSTEFCEAHPEVVDRIVDWRADEDAPPAVQQAQLAAIEGFDAEPLYEITRPALVVAGGDDRVVDGEASQRLAEDLPKGEFLEYPEAGHLLTVERSAAVNDELVGFLESSGERSK</sequence>
<dbReference type="PRINTS" id="PR00111">
    <property type="entry name" value="ABHYDROLASE"/>
</dbReference>
<dbReference type="InterPro" id="IPR050471">
    <property type="entry name" value="AB_hydrolase"/>
</dbReference>
<accession>A0A2H4Q490</accession>
<dbReference type="PANTHER" id="PTHR43433">
    <property type="entry name" value="HYDROLASE, ALPHA/BETA FOLD FAMILY PROTEIN"/>
    <property type="match status" value="1"/>
</dbReference>
<dbReference type="GeneID" id="35003220"/>